<dbReference type="Proteomes" id="UP000267017">
    <property type="component" value="Unassembled WGS sequence"/>
</dbReference>
<keyword evidence="2" id="KW-1185">Reference proteome</keyword>
<comment type="caution">
    <text evidence="1">The sequence shown here is derived from an EMBL/GenBank/DDBJ whole genome shotgun (WGS) entry which is preliminary data.</text>
</comment>
<dbReference type="OrthoDB" id="10009919at2"/>
<proteinExistence type="predicted"/>
<protein>
    <submittedName>
        <fullName evidence="1">Uncharacterized protein</fullName>
    </submittedName>
</protein>
<dbReference type="RefSeq" id="WP_128635882.1">
    <property type="nucleotide sequence ID" value="NZ_RRCN01000002.1"/>
</dbReference>
<sequence length="140" mass="16510">MDLIKIYKQMRAWEEVREREKKMLDGVIELDPRILKICKEQQETIKEKLLQFGVDVEYVLTNIFPYLKKEAWILDHGIKLNKIENGGYEYELYKAPLNGDAKPLKLFSTLEEAVTEILSCYPELARIKTVEQVISELEFK</sequence>
<dbReference type="AlphaFoldDB" id="A0A3P3TCI2"/>
<evidence type="ECO:0000313" key="2">
    <source>
        <dbReference type="Proteomes" id="UP000267017"/>
    </source>
</evidence>
<dbReference type="EMBL" id="RRCN01000002">
    <property type="protein sequence ID" value="RRJ54798.1"/>
    <property type="molecule type" value="Genomic_DNA"/>
</dbReference>
<gene>
    <name evidence="1" type="ORF">EHV15_34995</name>
</gene>
<accession>A0A3P3TCI2</accession>
<reference evidence="1 2" key="1">
    <citation type="submission" date="2018-11" db="EMBL/GenBank/DDBJ databases">
        <title>Genome sequencing of Paenibacillus sp. KCOM 3021 (= ChDC PVNT-B20).</title>
        <authorList>
            <person name="Kook J.-K."/>
            <person name="Park S.-N."/>
            <person name="Lim Y.K."/>
        </authorList>
    </citation>
    <scope>NUCLEOTIDE SEQUENCE [LARGE SCALE GENOMIC DNA]</scope>
    <source>
        <strain evidence="1 2">KCOM 3021</strain>
    </source>
</reference>
<name>A0A3P3TCI2_9BACL</name>
<evidence type="ECO:0000313" key="1">
    <source>
        <dbReference type="EMBL" id="RRJ54798.1"/>
    </source>
</evidence>
<organism evidence="1 2">
    <name type="scientific">Paenibacillus oralis</name>
    <dbReference type="NCBI Taxonomy" id="2490856"/>
    <lineage>
        <taxon>Bacteria</taxon>
        <taxon>Bacillati</taxon>
        <taxon>Bacillota</taxon>
        <taxon>Bacilli</taxon>
        <taxon>Bacillales</taxon>
        <taxon>Paenibacillaceae</taxon>
        <taxon>Paenibacillus</taxon>
    </lineage>
</organism>